<reference evidence="4 5" key="1">
    <citation type="submission" date="2018-08" db="EMBL/GenBank/DDBJ databases">
        <title>A genome reference for cultivated species of the human gut microbiota.</title>
        <authorList>
            <person name="Zou Y."/>
            <person name="Xue W."/>
            <person name="Luo G."/>
        </authorList>
    </citation>
    <scope>NUCLEOTIDE SEQUENCE [LARGE SCALE GENOMIC DNA]</scope>
    <source>
        <strain evidence="3 5">AF31-28B-AC</strain>
        <strain evidence="2 4">OM06-2</strain>
    </source>
</reference>
<evidence type="ECO:0000313" key="4">
    <source>
        <dbReference type="Proteomes" id="UP000260814"/>
    </source>
</evidence>
<sequence>MKIAKIKVGQLIAWVIYLLMFALVLMEPNQLMSITEVNDGPGAAVDGLMALIGFVVICVLFIFLDLFFHLFLRHNKFRLSAIILLLFNGVYKTYEYYFIYLGYEGKYLTENTYESVPTAGDLVLFVEINGIIVLYLVMMILFSRFLGYWSRK</sequence>
<evidence type="ECO:0000313" key="2">
    <source>
        <dbReference type="EMBL" id="RGM90886.1"/>
    </source>
</evidence>
<comment type="caution">
    <text evidence="2">The sequence shown here is derived from an EMBL/GenBank/DDBJ whole genome shotgun (WGS) entry which is preliminary data.</text>
</comment>
<feature type="transmembrane region" description="Helical" evidence="1">
    <location>
        <begin position="122"/>
        <end position="142"/>
    </location>
</feature>
<evidence type="ECO:0000313" key="3">
    <source>
        <dbReference type="EMBL" id="RHM91178.1"/>
    </source>
</evidence>
<dbReference type="EMBL" id="QRQK01000062">
    <property type="protein sequence ID" value="RHM91178.1"/>
    <property type="molecule type" value="Genomic_DNA"/>
</dbReference>
<proteinExistence type="predicted"/>
<keyword evidence="1" id="KW-0472">Membrane</keyword>
<feature type="transmembrane region" description="Helical" evidence="1">
    <location>
        <begin position="12"/>
        <end position="28"/>
    </location>
</feature>
<evidence type="ECO:0000313" key="5">
    <source>
        <dbReference type="Proteomes" id="UP000285109"/>
    </source>
</evidence>
<dbReference type="EMBL" id="QSTW01000011">
    <property type="protein sequence ID" value="RGM90886.1"/>
    <property type="molecule type" value="Genomic_DNA"/>
</dbReference>
<keyword evidence="1" id="KW-1133">Transmembrane helix</keyword>
<evidence type="ECO:0000256" key="1">
    <source>
        <dbReference type="SAM" id="Phobius"/>
    </source>
</evidence>
<dbReference type="Proteomes" id="UP000285109">
    <property type="component" value="Unassembled WGS sequence"/>
</dbReference>
<dbReference type="Proteomes" id="UP000260814">
    <property type="component" value="Unassembled WGS sequence"/>
</dbReference>
<dbReference type="AlphaFoldDB" id="A0A3E4Z7U2"/>
<gene>
    <name evidence="3" type="ORF">DWZ34_17425</name>
    <name evidence="2" type="ORF">DXB87_09185</name>
</gene>
<dbReference type="RefSeq" id="WP_004328532.1">
    <property type="nucleotide sequence ID" value="NZ_DBFVFK010000148.1"/>
</dbReference>
<name>A0A3E4Z7U2_9BACT</name>
<dbReference type="GeneID" id="98398580"/>
<keyword evidence="1" id="KW-0812">Transmembrane</keyword>
<accession>A0A3E4Z7U2</accession>
<feature type="transmembrane region" description="Helical" evidence="1">
    <location>
        <begin position="48"/>
        <end position="72"/>
    </location>
</feature>
<feature type="transmembrane region" description="Helical" evidence="1">
    <location>
        <begin position="79"/>
        <end position="102"/>
    </location>
</feature>
<protein>
    <submittedName>
        <fullName evidence="2">Uncharacterized protein</fullName>
    </submittedName>
</protein>
<organism evidence="2 4">
    <name type="scientific">Phocaeicola plebeius</name>
    <dbReference type="NCBI Taxonomy" id="310297"/>
    <lineage>
        <taxon>Bacteria</taxon>
        <taxon>Pseudomonadati</taxon>
        <taxon>Bacteroidota</taxon>
        <taxon>Bacteroidia</taxon>
        <taxon>Bacteroidales</taxon>
        <taxon>Bacteroidaceae</taxon>
        <taxon>Phocaeicola</taxon>
    </lineage>
</organism>